<evidence type="ECO:0000313" key="1">
    <source>
        <dbReference type="Proteomes" id="UP000887575"/>
    </source>
</evidence>
<organism evidence="1 2">
    <name type="scientific">Mesorhabditis belari</name>
    <dbReference type="NCBI Taxonomy" id="2138241"/>
    <lineage>
        <taxon>Eukaryota</taxon>
        <taxon>Metazoa</taxon>
        <taxon>Ecdysozoa</taxon>
        <taxon>Nematoda</taxon>
        <taxon>Chromadorea</taxon>
        <taxon>Rhabditida</taxon>
        <taxon>Rhabditina</taxon>
        <taxon>Rhabditomorpha</taxon>
        <taxon>Rhabditoidea</taxon>
        <taxon>Rhabditidae</taxon>
        <taxon>Mesorhabditinae</taxon>
        <taxon>Mesorhabditis</taxon>
    </lineage>
</organism>
<accession>A0AAF3J5V1</accession>
<proteinExistence type="predicted"/>
<sequence length="105" mass="12580">MYRLLPLVWVRARLDNYSSKRTILKNNTSRHLHCHCSLPLLTATYNEKSNLTRFKYELTWTEKIDEEKPIPTMRKVLFQPAVSTMPFRRPLPRFQLIRCFALKTV</sequence>
<dbReference type="AlphaFoldDB" id="A0AAF3J5V1"/>
<name>A0AAF3J5V1_9BILA</name>
<dbReference type="Proteomes" id="UP000887575">
    <property type="component" value="Unassembled WGS sequence"/>
</dbReference>
<evidence type="ECO:0000313" key="2">
    <source>
        <dbReference type="WBParaSite" id="MBELARI_LOCUS18111"/>
    </source>
</evidence>
<dbReference type="WBParaSite" id="MBELARI_LOCUS18111">
    <property type="protein sequence ID" value="MBELARI_LOCUS18111"/>
    <property type="gene ID" value="MBELARI_LOCUS18111"/>
</dbReference>
<reference evidence="2" key="1">
    <citation type="submission" date="2024-02" db="UniProtKB">
        <authorList>
            <consortium name="WormBaseParasite"/>
        </authorList>
    </citation>
    <scope>IDENTIFICATION</scope>
</reference>
<keyword evidence="1" id="KW-1185">Reference proteome</keyword>
<protein>
    <submittedName>
        <fullName evidence="2">Uncharacterized protein</fullName>
    </submittedName>
</protein>